<evidence type="ECO:0000259" key="5">
    <source>
        <dbReference type="Pfam" id="PF07638"/>
    </source>
</evidence>
<dbReference type="Gene3D" id="1.10.1740.10">
    <property type="match status" value="1"/>
</dbReference>
<dbReference type="Proteomes" id="UP000187735">
    <property type="component" value="Chromosome"/>
</dbReference>
<keyword evidence="7" id="KW-1185">Reference proteome</keyword>
<dbReference type="RefSeq" id="WP_158520953.1">
    <property type="nucleotide sequence ID" value="NZ_CP017641.1"/>
</dbReference>
<dbReference type="PANTHER" id="PTHR43133">
    <property type="entry name" value="RNA POLYMERASE ECF-TYPE SIGMA FACTO"/>
    <property type="match status" value="1"/>
</dbReference>
<dbReference type="PANTHER" id="PTHR43133:SF8">
    <property type="entry name" value="RNA POLYMERASE SIGMA FACTOR HI_1459-RELATED"/>
    <property type="match status" value="1"/>
</dbReference>
<evidence type="ECO:0000256" key="2">
    <source>
        <dbReference type="ARBA" id="ARBA00023082"/>
    </source>
</evidence>
<gene>
    <name evidence="6" type="ORF">Fuma_02420</name>
</gene>
<keyword evidence="1" id="KW-0805">Transcription regulation</keyword>
<dbReference type="SUPFAM" id="SSF88946">
    <property type="entry name" value="Sigma2 domain of RNA polymerase sigma factors"/>
    <property type="match status" value="1"/>
</dbReference>
<organism evidence="6 7">
    <name type="scientific">Fuerstiella marisgermanici</name>
    <dbReference type="NCBI Taxonomy" id="1891926"/>
    <lineage>
        <taxon>Bacteria</taxon>
        <taxon>Pseudomonadati</taxon>
        <taxon>Planctomycetota</taxon>
        <taxon>Planctomycetia</taxon>
        <taxon>Planctomycetales</taxon>
        <taxon>Planctomycetaceae</taxon>
        <taxon>Fuerstiella</taxon>
    </lineage>
</organism>
<dbReference type="Pfam" id="PF07638">
    <property type="entry name" value="Sigma70_ECF"/>
    <property type="match status" value="1"/>
</dbReference>
<keyword evidence="2" id="KW-0731">Sigma factor</keyword>
<accession>A0A1P8WFG5</accession>
<dbReference type="InterPro" id="IPR039425">
    <property type="entry name" value="RNA_pol_sigma-70-like"/>
</dbReference>
<evidence type="ECO:0000256" key="1">
    <source>
        <dbReference type="ARBA" id="ARBA00023015"/>
    </source>
</evidence>
<dbReference type="GO" id="GO:0006352">
    <property type="term" value="P:DNA-templated transcription initiation"/>
    <property type="evidence" value="ECO:0007669"/>
    <property type="project" value="InterPro"/>
</dbReference>
<dbReference type="OrthoDB" id="274519at2"/>
<dbReference type="KEGG" id="fmr:Fuma_02420"/>
<sequence length="199" mass="22617">MSSQANQPSGNERFQELLERVAEGDDSATETLIAEYGDHIMRTVRRRMHRGVRDRFDSEDFTQAVWASFFGNLSAVRRMNSELELAGFLGRMAANKVIDAGRRHQVRRERSAASDALPYVTTDNRRRVTQPTPSQFAVANERWDQISGDEDNQHRRLLAMLRSGSSRIEIAEALGVSERHVRRMLARISEKSPSQDDSA</sequence>
<evidence type="ECO:0000256" key="3">
    <source>
        <dbReference type="ARBA" id="ARBA00023125"/>
    </source>
</evidence>
<dbReference type="InterPro" id="IPR013325">
    <property type="entry name" value="RNA_pol_sigma_r2"/>
</dbReference>
<evidence type="ECO:0000313" key="6">
    <source>
        <dbReference type="EMBL" id="APZ92808.1"/>
    </source>
</evidence>
<evidence type="ECO:0000313" key="7">
    <source>
        <dbReference type="Proteomes" id="UP000187735"/>
    </source>
</evidence>
<proteinExistence type="predicted"/>
<feature type="domain" description="RNA polymerase sigma-70 ECF-like HTH" evidence="5">
    <location>
        <begin position="13"/>
        <end position="191"/>
    </location>
</feature>
<keyword evidence="4" id="KW-0804">Transcription</keyword>
<dbReference type="InterPro" id="IPR036388">
    <property type="entry name" value="WH-like_DNA-bd_sf"/>
</dbReference>
<dbReference type="Gene3D" id="1.10.10.10">
    <property type="entry name" value="Winged helix-like DNA-binding domain superfamily/Winged helix DNA-binding domain"/>
    <property type="match status" value="1"/>
</dbReference>
<dbReference type="InterPro" id="IPR014284">
    <property type="entry name" value="RNA_pol_sigma-70_dom"/>
</dbReference>
<dbReference type="NCBIfam" id="TIGR02937">
    <property type="entry name" value="sigma70-ECF"/>
    <property type="match status" value="1"/>
</dbReference>
<dbReference type="GO" id="GO:0003677">
    <property type="term" value="F:DNA binding"/>
    <property type="evidence" value="ECO:0007669"/>
    <property type="project" value="UniProtKB-KW"/>
</dbReference>
<dbReference type="GO" id="GO:0016987">
    <property type="term" value="F:sigma factor activity"/>
    <property type="evidence" value="ECO:0007669"/>
    <property type="project" value="UniProtKB-KW"/>
</dbReference>
<dbReference type="AlphaFoldDB" id="A0A1P8WFG5"/>
<dbReference type="EMBL" id="CP017641">
    <property type="protein sequence ID" value="APZ92808.1"/>
    <property type="molecule type" value="Genomic_DNA"/>
</dbReference>
<keyword evidence="3" id="KW-0238">DNA-binding</keyword>
<evidence type="ECO:0000256" key="4">
    <source>
        <dbReference type="ARBA" id="ARBA00023163"/>
    </source>
</evidence>
<reference evidence="6 7" key="1">
    <citation type="journal article" date="2016" name="Front. Microbiol.">
        <title>Fuerstia marisgermanicae gen. nov., sp. nov., an Unusual Member of the Phylum Planctomycetes from the German Wadden Sea.</title>
        <authorList>
            <person name="Kohn T."/>
            <person name="Heuer A."/>
            <person name="Jogler M."/>
            <person name="Vollmers J."/>
            <person name="Boedeker C."/>
            <person name="Bunk B."/>
            <person name="Rast P."/>
            <person name="Borchert D."/>
            <person name="Glockner I."/>
            <person name="Freese H.M."/>
            <person name="Klenk H.P."/>
            <person name="Overmann J."/>
            <person name="Kaster A.K."/>
            <person name="Rohde M."/>
            <person name="Wiegand S."/>
            <person name="Jogler C."/>
        </authorList>
    </citation>
    <scope>NUCLEOTIDE SEQUENCE [LARGE SCALE GENOMIC DNA]</scope>
    <source>
        <strain evidence="6 7">NH11</strain>
    </source>
</reference>
<dbReference type="InterPro" id="IPR053812">
    <property type="entry name" value="HTH_Sigma70_ECF-like"/>
</dbReference>
<dbReference type="STRING" id="1891926.Fuma_02420"/>
<name>A0A1P8WFG5_9PLAN</name>
<protein>
    <submittedName>
        <fullName evidence="6">RNA polymerase sigma factor</fullName>
    </submittedName>
</protein>